<sequence length="391" mass="42913">MTEEITTTSWLTRLKDAFIGILVGLALIVGAIVLVFWNEGHSLHTAQSLAQAKKVLISVPNAPINNQNNLKVVYLSGLATTKDKLSDSLLGITINAINLNRKVEMYQWKEKTETKTEKQIGGSEKRITTYSYEKTWSEQLINSSNFKNPEGHQNPTSMPIQSQMQYAQTVTLGDFLLPETLIKQVNVSQPVDLASINKESLKAQFNKPVNWINNELYLGQDSQNPQTGDLRISVTAAYPQEVSIIAQQTGNTLQPYLAPAGESVMLLSTGQHSSDQMIAEALSQNSLWAWILRLVSLVMLIGGFSLIMKPLVVLADVLPFLGSIIGFGTGFIAFLCGLSVWIIVTAIAWFAIRPFVSIGLLVILVLGGYALIKMRGNKVSIAPEKTALPKE</sequence>
<protein>
    <submittedName>
        <fullName evidence="8">TMEM43 family protein</fullName>
    </submittedName>
</protein>
<dbReference type="PANTHER" id="PTHR13416">
    <property type="match status" value="1"/>
</dbReference>
<dbReference type="InterPro" id="IPR012430">
    <property type="entry name" value="TMEM43_fam"/>
</dbReference>
<dbReference type="EMBL" id="JAJKBJ010000003">
    <property type="protein sequence ID" value="MCL9683239.1"/>
    <property type="molecule type" value="Genomic_DNA"/>
</dbReference>
<feature type="transmembrane region" description="Helical" evidence="7">
    <location>
        <begin position="350"/>
        <end position="372"/>
    </location>
</feature>
<keyword evidence="4" id="KW-0256">Endoplasmic reticulum</keyword>
<evidence type="ECO:0000256" key="6">
    <source>
        <dbReference type="ARBA" id="ARBA00023136"/>
    </source>
</evidence>
<keyword evidence="9" id="KW-1185">Reference proteome</keyword>
<dbReference type="Proteomes" id="UP001139721">
    <property type="component" value="Unassembled WGS sequence"/>
</dbReference>
<accession>A0A9X2I9B6</accession>
<dbReference type="GO" id="GO:0071763">
    <property type="term" value="P:nuclear membrane organization"/>
    <property type="evidence" value="ECO:0007669"/>
    <property type="project" value="TreeGrafter"/>
</dbReference>
<keyword evidence="5 7" id="KW-1133">Transmembrane helix</keyword>
<evidence type="ECO:0000256" key="7">
    <source>
        <dbReference type="SAM" id="Phobius"/>
    </source>
</evidence>
<reference evidence="8" key="1">
    <citation type="submission" date="2021-11" db="EMBL/GenBank/DDBJ databases">
        <title>Legionella maioricencis sp. nov., a new species isolated from hot water samples in Mallorca.</title>
        <authorList>
            <person name="Crespi S."/>
            <person name="Drasar V."/>
            <person name="Salva-Serra F."/>
            <person name="Jaen-Luchoro D."/>
            <person name="Pineiro-Iglesias B."/>
            <person name="Aliaga F."/>
            <person name="Fernandez-Juarez V."/>
            <person name="Coll G."/>
            <person name="Moore E.R.B."/>
            <person name="Bennasar-Figueras A."/>
        </authorList>
    </citation>
    <scope>NUCLEOTIDE SEQUENCE</scope>
    <source>
        <strain evidence="8">HCPI-6</strain>
    </source>
</reference>
<evidence type="ECO:0000256" key="5">
    <source>
        <dbReference type="ARBA" id="ARBA00022989"/>
    </source>
</evidence>
<dbReference type="AlphaFoldDB" id="A0A9X2I9B6"/>
<name>A0A9X2I9B6_9GAMM</name>
<evidence type="ECO:0000256" key="4">
    <source>
        <dbReference type="ARBA" id="ARBA00022824"/>
    </source>
</evidence>
<keyword evidence="6 7" id="KW-0472">Membrane</keyword>
<feature type="transmembrane region" description="Helical" evidence="7">
    <location>
        <begin position="17"/>
        <end position="37"/>
    </location>
</feature>
<evidence type="ECO:0000256" key="3">
    <source>
        <dbReference type="ARBA" id="ARBA00022692"/>
    </source>
</evidence>
<keyword evidence="3 7" id="KW-0812">Transmembrane</keyword>
<evidence type="ECO:0000313" key="8">
    <source>
        <dbReference type="EMBL" id="MCL9683239.1"/>
    </source>
</evidence>
<proteinExistence type="predicted"/>
<evidence type="ECO:0000256" key="1">
    <source>
        <dbReference type="ARBA" id="ARBA00004127"/>
    </source>
</evidence>
<dbReference type="RefSeq" id="WP_250419578.1">
    <property type="nucleotide sequence ID" value="NZ_JAJKBJ010000003.1"/>
</dbReference>
<comment type="subcellular location">
    <subcellularLocation>
        <location evidence="1">Endomembrane system</location>
        <topology evidence="1">Multi-pass membrane protein</topology>
    </subcellularLocation>
    <subcellularLocation>
        <location evidence="2">Endoplasmic reticulum membrane</location>
    </subcellularLocation>
</comment>
<feature type="transmembrane region" description="Helical" evidence="7">
    <location>
        <begin position="287"/>
        <end position="308"/>
    </location>
</feature>
<feature type="transmembrane region" description="Helical" evidence="7">
    <location>
        <begin position="320"/>
        <end position="344"/>
    </location>
</feature>
<dbReference type="PANTHER" id="PTHR13416:SF2">
    <property type="entry name" value="TRANSMEMBRANE PROTEIN 43"/>
    <property type="match status" value="1"/>
</dbReference>
<comment type="caution">
    <text evidence="8">The sequence shown here is derived from an EMBL/GenBank/DDBJ whole genome shotgun (WGS) entry which is preliminary data.</text>
</comment>
<organism evidence="8 9">
    <name type="scientific">Legionella maioricensis</name>
    <dbReference type="NCBI Taxonomy" id="2896528"/>
    <lineage>
        <taxon>Bacteria</taxon>
        <taxon>Pseudomonadati</taxon>
        <taxon>Pseudomonadota</taxon>
        <taxon>Gammaproteobacteria</taxon>
        <taxon>Legionellales</taxon>
        <taxon>Legionellaceae</taxon>
        <taxon>Legionella</taxon>
    </lineage>
</organism>
<dbReference type="GO" id="GO:0006629">
    <property type="term" value="P:lipid metabolic process"/>
    <property type="evidence" value="ECO:0007669"/>
    <property type="project" value="TreeGrafter"/>
</dbReference>
<evidence type="ECO:0000256" key="2">
    <source>
        <dbReference type="ARBA" id="ARBA00004586"/>
    </source>
</evidence>
<dbReference type="GO" id="GO:0012505">
    <property type="term" value="C:endomembrane system"/>
    <property type="evidence" value="ECO:0007669"/>
    <property type="project" value="UniProtKB-SubCell"/>
</dbReference>
<evidence type="ECO:0000313" key="9">
    <source>
        <dbReference type="Proteomes" id="UP001139721"/>
    </source>
</evidence>
<gene>
    <name evidence="8" type="ORF">LOX96_03975</name>
</gene>
<dbReference type="Pfam" id="PF07787">
    <property type="entry name" value="TMEM43"/>
    <property type="match status" value="1"/>
</dbReference>